<dbReference type="PANTHER" id="PTHR30562:SF1">
    <property type="entry name" value="UVRABC SYSTEM PROTEIN C"/>
    <property type="match status" value="1"/>
</dbReference>
<evidence type="ECO:0000259" key="11">
    <source>
        <dbReference type="PROSITE" id="PS50165"/>
    </source>
</evidence>
<dbReference type="InterPro" id="IPR035901">
    <property type="entry name" value="GIY-YIG_endonuc_sf"/>
</dbReference>
<dbReference type="CDD" id="cd10434">
    <property type="entry name" value="GIY-YIG_UvrC_Cho"/>
    <property type="match status" value="1"/>
</dbReference>
<name>A0A9D2FQS4_9FIRM</name>
<evidence type="ECO:0000256" key="7">
    <source>
        <dbReference type="HAMAP-Rule" id="MF_00203"/>
    </source>
</evidence>
<comment type="subunit">
    <text evidence="7">Interacts with UvrB in an incision complex.</text>
</comment>
<dbReference type="InterPro" id="IPR001162">
    <property type="entry name" value="UvrC_RNase_H_dom"/>
</dbReference>
<evidence type="ECO:0000259" key="9">
    <source>
        <dbReference type="PROSITE" id="PS50151"/>
    </source>
</evidence>
<comment type="subcellular location">
    <subcellularLocation>
        <location evidence="7">Cytoplasm</location>
    </subcellularLocation>
</comment>
<feature type="domain" description="UvrC family homology region profile" evidence="11">
    <location>
        <begin position="255"/>
        <end position="497"/>
    </location>
</feature>
<dbReference type="GO" id="GO:0009381">
    <property type="term" value="F:excinuclease ABC activity"/>
    <property type="evidence" value="ECO:0007669"/>
    <property type="project" value="UniProtKB-UniRule"/>
</dbReference>
<dbReference type="Gene3D" id="4.10.860.10">
    <property type="entry name" value="UVR domain"/>
    <property type="match status" value="1"/>
</dbReference>
<dbReference type="InterPro" id="IPR041663">
    <property type="entry name" value="DisA/LigA_HHH"/>
</dbReference>
<dbReference type="GO" id="GO:0006289">
    <property type="term" value="P:nucleotide-excision repair"/>
    <property type="evidence" value="ECO:0007669"/>
    <property type="project" value="UniProtKB-UniRule"/>
</dbReference>
<sequence>MFNIEEELKKLPALPGVYIMHDKNDAIIYVGKAISLKNRVRQYFQKSRNLGIKKEQMVEQIERFEYIITDSELEALVLESNLIKEHRPKYNTMLKDDKNYPFIKVSTGEDFPRIMLARKMKKDKSRYFGPYTSAGAVKDVIELSRKLYHLRSCNRSLPKDIGKERPCLYYHIKQCNAPCQGYIAKEAYREQVDKLLEFLNGNHKEIKKELEEKMYKASEEMNFEEAAQYRDLLQSVEKIGERQKITDQHGEDKDIVAAAMDGCDAVAQVFFVRDGKLIGRDHFYLKIGPGDGKKAVLSSFLKQFYAGTPFIPKEIMLQEEVEDLDLIAQWLEKKKGRKVRITVPKKGTKEKLVELAFQNAQMVLQRDKERIKREEGRTIGAVKEIGSLLGLPAINRIEAFDISNISGFQSVGSMVVYEKGKPKRSDYRKFKIKWVKGANDYASMEEVLTRRFVHGIDEQEERRANQLEEEYGSFTRFPDLLMMDGGKGQVNIALEVLGKLNLDIPVCGMVKDDRHRTRGLYYNNQELPISRDSEGFKLITRIQDEAHRFAIEYHRSLRSKGQVHSLLDDIPGIGPARRKALMKHFKGLEGIQQASLEELAQVDTMNDKAARAVYDFFHEQKEE</sequence>
<proteinExistence type="inferred from homology"/>
<keyword evidence="2 7" id="KW-0227">DNA damage</keyword>
<feature type="coiled-coil region" evidence="8">
    <location>
        <begin position="189"/>
        <end position="227"/>
    </location>
</feature>
<dbReference type="InterPro" id="IPR010994">
    <property type="entry name" value="RuvA_2-like"/>
</dbReference>
<dbReference type="InterPro" id="IPR001943">
    <property type="entry name" value="UVR_dom"/>
</dbReference>
<comment type="caution">
    <text evidence="12">The sequence shown here is derived from an EMBL/GenBank/DDBJ whole genome shotgun (WGS) entry which is preliminary data.</text>
</comment>
<evidence type="ECO:0000256" key="4">
    <source>
        <dbReference type="ARBA" id="ARBA00022881"/>
    </source>
</evidence>
<dbReference type="SMART" id="SM00465">
    <property type="entry name" value="GIYc"/>
    <property type="match status" value="1"/>
</dbReference>
<evidence type="ECO:0000256" key="5">
    <source>
        <dbReference type="ARBA" id="ARBA00023204"/>
    </source>
</evidence>
<dbReference type="Pfam" id="PF22920">
    <property type="entry name" value="UvrC_RNaseH"/>
    <property type="match status" value="1"/>
</dbReference>
<dbReference type="Pfam" id="PF12826">
    <property type="entry name" value="HHH_2"/>
    <property type="match status" value="1"/>
</dbReference>
<dbReference type="Pfam" id="PF01541">
    <property type="entry name" value="GIY-YIG"/>
    <property type="match status" value="1"/>
</dbReference>
<dbReference type="Pfam" id="PF08459">
    <property type="entry name" value="UvrC_RNaseH_dom"/>
    <property type="match status" value="1"/>
</dbReference>
<feature type="domain" description="UVR" evidence="9">
    <location>
        <begin position="204"/>
        <end position="239"/>
    </location>
</feature>
<evidence type="ECO:0000256" key="2">
    <source>
        <dbReference type="ARBA" id="ARBA00022763"/>
    </source>
</evidence>
<evidence type="ECO:0000313" key="13">
    <source>
        <dbReference type="Proteomes" id="UP000824056"/>
    </source>
</evidence>
<evidence type="ECO:0000313" key="12">
    <source>
        <dbReference type="EMBL" id="HIZ64795.1"/>
    </source>
</evidence>
<feature type="domain" description="GIY-YIG" evidence="10">
    <location>
        <begin position="13"/>
        <end position="92"/>
    </location>
</feature>
<dbReference type="HAMAP" id="MF_00203">
    <property type="entry name" value="UvrC"/>
    <property type="match status" value="1"/>
</dbReference>
<dbReference type="InterPro" id="IPR004791">
    <property type="entry name" value="UvrC"/>
</dbReference>
<dbReference type="InterPro" id="IPR038476">
    <property type="entry name" value="UvrC_RNase_H_dom_sf"/>
</dbReference>
<dbReference type="InterPro" id="IPR047296">
    <property type="entry name" value="GIY-YIG_UvrC_Cho"/>
</dbReference>
<dbReference type="Gene3D" id="3.40.1440.10">
    <property type="entry name" value="GIY-YIG endonuclease"/>
    <property type="match status" value="1"/>
</dbReference>
<dbReference type="PANTHER" id="PTHR30562">
    <property type="entry name" value="UVRC/OXIDOREDUCTASE"/>
    <property type="match status" value="1"/>
</dbReference>
<keyword evidence="6 7" id="KW-0742">SOS response</keyword>
<dbReference type="Pfam" id="PF02151">
    <property type="entry name" value="UVR"/>
    <property type="match status" value="1"/>
</dbReference>
<dbReference type="SUPFAM" id="SSF46600">
    <property type="entry name" value="C-terminal UvrC-binding domain of UvrB"/>
    <property type="match status" value="1"/>
</dbReference>
<dbReference type="InterPro" id="IPR000305">
    <property type="entry name" value="GIY-YIG_endonuc"/>
</dbReference>
<dbReference type="SUPFAM" id="SSF82771">
    <property type="entry name" value="GIY-YIG endonuclease"/>
    <property type="match status" value="1"/>
</dbReference>
<dbReference type="GO" id="GO:0009432">
    <property type="term" value="P:SOS response"/>
    <property type="evidence" value="ECO:0007669"/>
    <property type="project" value="UniProtKB-UniRule"/>
</dbReference>
<dbReference type="NCBIfam" id="NF001824">
    <property type="entry name" value="PRK00558.1-5"/>
    <property type="match status" value="1"/>
</dbReference>
<dbReference type="Gene3D" id="3.30.420.340">
    <property type="entry name" value="UvrC, RNAse H endonuclease domain"/>
    <property type="match status" value="1"/>
</dbReference>
<dbReference type="Proteomes" id="UP000824056">
    <property type="component" value="Unassembled WGS sequence"/>
</dbReference>
<dbReference type="PROSITE" id="PS50164">
    <property type="entry name" value="GIY_YIG"/>
    <property type="match status" value="1"/>
</dbReference>
<dbReference type="PROSITE" id="PS50151">
    <property type="entry name" value="UVR"/>
    <property type="match status" value="1"/>
</dbReference>
<keyword evidence="8" id="KW-0175">Coiled coil</keyword>
<dbReference type="PROSITE" id="PS50165">
    <property type="entry name" value="UVRC"/>
    <property type="match status" value="1"/>
</dbReference>
<evidence type="ECO:0000256" key="8">
    <source>
        <dbReference type="SAM" id="Coils"/>
    </source>
</evidence>
<organism evidence="12 13">
    <name type="scientific">Candidatus Blautia pullicola</name>
    <dbReference type="NCBI Taxonomy" id="2838498"/>
    <lineage>
        <taxon>Bacteria</taxon>
        <taxon>Bacillati</taxon>
        <taxon>Bacillota</taxon>
        <taxon>Clostridia</taxon>
        <taxon>Lachnospirales</taxon>
        <taxon>Lachnospiraceae</taxon>
        <taxon>Blautia</taxon>
    </lineage>
</organism>
<dbReference type="GO" id="GO:0005737">
    <property type="term" value="C:cytoplasm"/>
    <property type="evidence" value="ECO:0007669"/>
    <property type="project" value="UniProtKB-SubCell"/>
</dbReference>
<dbReference type="InterPro" id="IPR050066">
    <property type="entry name" value="UvrABC_protein_C"/>
</dbReference>
<keyword evidence="3 7" id="KW-0228">DNA excision</keyword>
<protein>
    <recommendedName>
        <fullName evidence="7">UvrABC system protein C</fullName>
        <shortName evidence="7">Protein UvrC</shortName>
    </recommendedName>
    <alternativeName>
        <fullName evidence="7">Excinuclease ABC subunit C</fullName>
    </alternativeName>
</protein>
<gene>
    <name evidence="7 12" type="primary">uvrC</name>
    <name evidence="12" type="ORF">H9809_02640</name>
</gene>
<evidence type="ECO:0000256" key="1">
    <source>
        <dbReference type="ARBA" id="ARBA00022490"/>
    </source>
</evidence>
<dbReference type="Gene3D" id="1.10.150.20">
    <property type="entry name" value="5' to 3' exonuclease, C-terminal subdomain"/>
    <property type="match status" value="1"/>
</dbReference>
<evidence type="ECO:0000256" key="3">
    <source>
        <dbReference type="ARBA" id="ARBA00022769"/>
    </source>
</evidence>
<comment type="function">
    <text evidence="7">The UvrABC repair system catalyzes the recognition and processing of DNA lesions. UvrC both incises the 5' and 3' sides of the lesion. The N-terminal half is responsible for the 3' incision and the C-terminal half is responsible for the 5' incision.</text>
</comment>
<keyword evidence="1 7" id="KW-0963">Cytoplasm</keyword>
<dbReference type="InterPro" id="IPR036876">
    <property type="entry name" value="UVR_dom_sf"/>
</dbReference>
<dbReference type="GO" id="GO:0003677">
    <property type="term" value="F:DNA binding"/>
    <property type="evidence" value="ECO:0007669"/>
    <property type="project" value="UniProtKB-UniRule"/>
</dbReference>
<dbReference type="EMBL" id="DXBG01000059">
    <property type="protein sequence ID" value="HIZ64795.1"/>
    <property type="molecule type" value="Genomic_DNA"/>
</dbReference>
<dbReference type="NCBIfam" id="TIGR00194">
    <property type="entry name" value="uvrC"/>
    <property type="match status" value="1"/>
</dbReference>
<evidence type="ECO:0000256" key="6">
    <source>
        <dbReference type="ARBA" id="ARBA00023236"/>
    </source>
</evidence>
<dbReference type="GO" id="GO:0009380">
    <property type="term" value="C:excinuclease repair complex"/>
    <property type="evidence" value="ECO:0007669"/>
    <property type="project" value="InterPro"/>
</dbReference>
<dbReference type="SUPFAM" id="SSF47781">
    <property type="entry name" value="RuvA domain 2-like"/>
    <property type="match status" value="1"/>
</dbReference>
<reference evidence="12" key="2">
    <citation type="submission" date="2021-04" db="EMBL/GenBank/DDBJ databases">
        <authorList>
            <person name="Gilroy R."/>
        </authorList>
    </citation>
    <scope>NUCLEOTIDE SEQUENCE</scope>
    <source>
        <strain evidence="12">1068</strain>
    </source>
</reference>
<dbReference type="FunFam" id="3.40.1440.10:FF:000001">
    <property type="entry name" value="UvrABC system protein C"/>
    <property type="match status" value="1"/>
</dbReference>
<dbReference type="AlphaFoldDB" id="A0A9D2FQS4"/>
<keyword evidence="4 7" id="KW-0267">Excision nuclease</keyword>
<reference evidence="12" key="1">
    <citation type="journal article" date="2021" name="PeerJ">
        <title>Extensive microbial diversity within the chicken gut microbiome revealed by metagenomics and culture.</title>
        <authorList>
            <person name="Gilroy R."/>
            <person name="Ravi A."/>
            <person name="Getino M."/>
            <person name="Pursley I."/>
            <person name="Horton D.L."/>
            <person name="Alikhan N.F."/>
            <person name="Baker D."/>
            <person name="Gharbi K."/>
            <person name="Hall N."/>
            <person name="Watson M."/>
            <person name="Adriaenssens E.M."/>
            <person name="Foster-Nyarko E."/>
            <person name="Jarju S."/>
            <person name="Secka A."/>
            <person name="Antonio M."/>
            <person name="Oren A."/>
            <person name="Chaudhuri R.R."/>
            <person name="La Ragione R."/>
            <person name="Hildebrand F."/>
            <person name="Pallen M.J."/>
        </authorList>
    </citation>
    <scope>NUCLEOTIDE SEQUENCE</scope>
    <source>
        <strain evidence="12">1068</strain>
    </source>
</reference>
<evidence type="ECO:0000259" key="10">
    <source>
        <dbReference type="PROSITE" id="PS50164"/>
    </source>
</evidence>
<comment type="similarity">
    <text evidence="7">Belongs to the UvrC family.</text>
</comment>
<accession>A0A9D2FQS4</accession>
<keyword evidence="5 7" id="KW-0234">DNA repair</keyword>